<proteinExistence type="predicted"/>
<protein>
    <recommendedName>
        <fullName evidence="2">Enolpyruvate transferase domain-containing protein</fullName>
    </recommendedName>
</protein>
<accession>X1F853</accession>
<keyword evidence="1" id="KW-0808">Transferase</keyword>
<feature type="domain" description="Enolpyruvate transferase" evidence="2">
    <location>
        <begin position="2"/>
        <end position="50"/>
    </location>
</feature>
<dbReference type="Pfam" id="PF00275">
    <property type="entry name" value="EPSP_synthase"/>
    <property type="match status" value="1"/>
</dbReference>
<dbReference type="InterPro" id="IPR001986">
    <property type="entry name" value="Enolpyruvate_Tfrase_dom"/>
</dbReference>
<evidence type="ECO:0000259" key="2">
    <source>
        <dbReference type="Pfam" id="PF00275"/>
    </source>
</evidence>
<comment type="caution">
    <text evidence="3">The sequence shown here is derived from an EMBL/GenBank/DDBJ whole genome shotgun (WGS) entry which is preliminary data.</text>
</comment>
<dbReference type="GO" id="GO:0016765">
    <property type="term" value="F:transferase activity, transferring alkyl or aryl (other than methyl) groups"/>
    <property type="evidence" value="ECO:0007669"/>
    <property type="project" value="InterPro"/>
</dbReference>
<feature type="non-terminal residue" evidence="3">
    <location>
        <position position="51"/>
    </location>
</feature>
<sequence length="51" mass="5464">MSGAKNAATKMMVASLLTNEEVILENCPDLGDVQITIELCQIVGSEIKREG</sequence>
<name>X1F853_9ZZZZ</name>
<dbReference type="EMBL" id="BART01041400">
    <property type="protein sequence ID" value="GAH25559.1"/>
    <property type="molecule type" value="Genomic_DNA"/>
</dbReference>
<dbReference type="InterPro" id="IPR036968">
    <property type="entry name" value="Enolpyruvate_Tfrase_sf"/>
</dbReference>
<gene>
    <name evidence="3" type="ORF">S01H4_66652</name>
</gene>
<dbReference type="InterPro" id="IPR013792">
    <property type="entry name" value="RNA3'P_cycl/enolpyr_Trfase_a/b"/>
</dbReference>
<dbReference type="AlphaFoldDB" id="X1F853"/>
<evidence type="ECO:0000256" key="1">
    <source>
        <dbReference type="ARBA" id="ARBA00022679"/>
    </source>
</evidence>
<organism evidence="3">
    <name type="scientific">marine sediment metagenome</name>
    <dbReference type="NCBI Taxonomy" id="412755"/>
    <lineage>
        <taxon>unclassified sequences</taxon>
        <taxon>metagenomes</taxon>
        <taxon>ecological metagenomes</taxon>
    </lineage>
</organism>
<dbReference type="SUPFAM" id="SSF55205">
    <property type="entry name" value="EPT/RTPC-like"/>
    <property type="match status" value="1"/>
</dbReference>
<dbReference type="Gene3D" id="3.65.10.10">
    <property type="entry name" value="Enolpyruvate transferase domain"/>
    <property type="match status" value="1"/>
</dbReference>
<reference evidence="3" key="1">
    <citation type="journal article" date="2014" name="Front. Microbiol.">
        <title>High frequency of phylogenetically diverse reductive dehalogenase-homologous genes in deep subseafloor sedimentary metagenomes.</title>
        <authorList>
            <person name="Kawai M."/>
            <person name="Futagami T."/>
            <person name="Toyoda A."/>
            <person name="Takaki Y."/>
            <person name="Nishi S."/>
            <person name="Hori S."/>
            <person name="Arai W."/>
            <person name="Tsubouchi T."/>
            <person name="Morono Y."/>
            <person name="Uchiyama I."/>
            <person name="Ito T."/>
            <person name="Fujiyama A."/>
            <person name="Inagaki F."/>
            <person name="Takami H."/>
        </authorList>
    </citation>
    <scope>NUCLEOTIDE SEQUENCE</scope>
    <source>
        <strain evidence="3">Expedition CK06-06</strain>
    </source>
</reference>
<evidence type="ECO:0000313" key="3">
    <source>
        <dbReference type="EMBL" id="GAH25559.1"/>
    </source>
</evidence>